<feature type="region of interest" description="Disordered" evidence="1">
    <location>
        <begin position="494"/>
        <end position="565"/>
    </location>
</feature>
<accession>A0A5J4KLD2</accession>
<proteinExistence type="predicted"/>
<evidence type="ECO:0000313" key="3">
    <source>
        <dbReference type="EMBL" id="GER88665.1"/>
    </source>
</evidence>
<evidence type="ECO:0000313" key="4">
    <source>
        <dbReference type="Proteomes" id="UP000326912"/>
    </source>
</evidence>
<sequence length="600" mass="64128">MKKTISAENIQSLTLRNINDELNISGWDQPSIEIETDSEFSLSDPENQNITIQNSQDRLTIKVPYETSVYLSEINDHVSIEQVQEVQAQRIHDDLHLQDIQGQVTLEELHGDLVGKNIGTLKTRRRIEGDVSLSAIGLAELESVESDLNLKNIEKAVIGSVGNDLAAREVASLSVNNVGNGCQIADSPQAEITLGNIGHDLEIKDVAQVVAGNIGSDVEIRGVSGNVTLGSVGSDARLITIGGDVQLGTIGSDAILQDIKGSVHGGTIGSDASLQGVHGSINLGTIGSDLHLQADFAPGNGLSFIRTGSDALIVLPEHPNLTIQASVGGDITGRSLVSSKMGNRATLVYGEGAARLDLAIGGDLHLKGDAAPESSSSNDPARWGDFANEMATLGRDMGTLGRDLGAEISAAITSEFTSKVQQRNTERAEKQRQKAEERARRQQDRAARFNFRVRDREWSMDPERINRIVEQAERAASEGIMGAMEAVEQALRNMNAPQPPTPPVPPKPAGGPVPPKPPMPPTPADPYAAYPAHEKPTQAQTERAQPEVPVAPTEPASATTPVDIEQEREAILRMIAEGRISPEEGDMLLEALLQYPQSGS</sequence>
<protein>
    <recommendedName>
        <fullName evidence="2">YvlB/LiaX N-terminal domain-containing protein</fullName>
    </recommendedName>
</protein>
<dbReference type="InterPro" id="IPR053959">
    <property type="entry name" value="YvlB/LiaX_N"/>
</dbReference>
<dbReference type="Proteomes" id="UP000326912">
    <property type="component" value="Unassembled WGS sequence"/>
</dbReference>
<feature type="region of interest" description="Disordered" evidence="1">
    <location>
        <begin position="417"/>
        <end position="444"/>
    </location>
</feature>
<dbReference type="RefSeq" id="WP_162005222.1">
    <property type="nucleotide sequence ID" value="NZ_BKZW01000001.1"/>
</dbReference>
<keyword evidence="4" id="KW-1185">Reference proteome</keyword>
<dbReference type="EMBL" id="BKZW01000001">
    <property type="protein sequence ID" value="GER88665.1"/>
    <property type="molecule type" value="Genomic_DNA"/>
</dbReference>
<gene>
    <name evidence="3" type="ORF">KDW_28270</name>
</gene>
<comment type="caution">
    <text evidence="3">The sequence shown here is derived from an EMBL/GenBank/DDBJ whole genome shotgun (WGS) entry which is preliminary data.</text>
</comment>
<dbReference type="Pfam" id="PF22746">
    <property type="entry name" value="SHOCT-like_DUF2089-C"/>
    <property type="match status" value="1"/>
</dbReference>
<reference evidence="3 4" key="1">
    <citation type="submission" date="2019-10" db="EMBL/GenBank/DDBJ databases">
        <title>Dictyobacter vulcani sp. nov., within the class Ktedonobacteria, isolated from soil of volcanic Mt. Zao.</title>
        <authorList>
            <person name="Zheng Y."/>
            <person name="Wang C.M."/>
            <person name="Sakai Y."/>
            <person name="Abe K."/>
            <person name="Yokota A."/>
            <person name="Yabe S."/>
        </authorList>
    </citation>
    <scope>NUCLEOTIDE SEQUENCE [LARGE SCALE GENOMIC DNA]</scope>
    <source>
        <strain evidence="3 4">W12</strain>
    </source>
</reference>
<organism evidence="3 4">
    <name type="scientific">Dictyobacter vulcani</name>
    <dbReference type="NCBI Taxonomy" id="2607529"/>
    <lineage>
        <taxon>Bacteria</taxon>
        <taxon>Bacillati</taxon>
        <taxon>Chloroflexota</taxon>
        <taxon>Ktedonobacteria</taxon>
        <taxon>Ktedonobacterales</taxon>
        <taxon>Dictyobacteraceae</taxon>
        <taxon>Dictyobacter</taxon>
    </lineage>
</organism>
<evidence type="ECO:0000256" key="1">
    <source>
        <dbReference type="SAM" id="MobiDB-lite"/>
    </source>
</evidence>
<feature type="domain" description="YvlB/LiaX N-terminal" evidence="2">
    <location>
        <begin position="567"/>
        <end position="592"/>
    </location>
</feature>
<feature type="compositionally biased region" description="Basic and acidic residues" evidence="1">
    <location>
        <begin position="424"/>
        <end position="444"/>
    </location>
</feature>
<name>A0A5J4KLD2_9CHLR</name>
<dbReference type="AlphaFoldDB" id="A0A5J4KLD2"/>
<feature type="compositionally biased region" description="Pro residues" evidence="1">
    <location>
        <begin position="497"/>
        <end position="524"/>
    </location>
</feature>
<evidence type="ECO:0000259" key="2">
    <source>
        <dbReference type="Pfam" id="PF22746"/>
    </source>
</evidence>